<name>A0A0U1L1H7_9FIRM</name>
<gene>
    <name evidence="1" type="ORF">SpAn4DRAFT_5197</name>
</gene>
<evidence type="ECO:0000313" key="1">
    <source>
        <dbReference type="EMBL" id="CQR73536.1"/>
    </source>
</evidence>
<reference evidence="2" key="1">
    <citation type="submission" date="2015-03" db="EMBL/GenBank/DDBJ databases">
        <authorList>
            <person name="Nijsse Bart"/>
        </authorList>
    </citation>
    <scope>NUCLEOTIDE SEQUENCE [LARGE SCALE GENOMIC DNA]</scope>
</reference>
<keyword evidence="2" id="KW-1185">Reference proteome</keyword>
<dbReference type="AlphaFoldDB" id="A0A0U1L1H7"/>
<evidence type="ECO:0000313" key="2">
    <source>
        <dbReference type="Proteomes" id="UP000049855"/>
    </source>
</evidence>
<dbReference type="RefSeq" id="WP_021171498.1">
    <property type="nucleotide sequence ID" value="NZ_CTRP01000013.1"/>
</dbReference>
<proteinExistence type="predicted"/>
<dbReference type="EMBL" id="CTRP01000013">
    <property type="protein sequence ID" value="CQR73536.1"/>
    <property type="molecule type" value="Genomic_DNA"/>
</dbReference>
<dbReference type="Proteomes" id="UP000049855">
    <property type="component" value="Unassembled WGS sequence"/>
</dbReference>
<accession>A0A0U1L1H7</accession>
<organism evidence="1 2">
    <name type="scientific">Sporomusa ovata</name>
    <dbReference type="NCBI Taxonomy" id="2378"/>
    <lineage>
        <taxon>Bacteria</taxon>
        <taxon>Bacillati</taxon>
        <taxon>Bacillota</taxon>
        <taxon>Negativicutes</taxon>
        <taxon>Selenomonadales</taxon>
        <taxon>Sporomusaceae</taxon>
        <taxon>Sporomusa</taxon>
    </lineage>
</organism>
<sequence length="68" mass="7942">MNDQLLRIDTLKKQMLELGYHQFQIDSVIKETTGSVRVENISLSQQQELITALEYYIGFARRCNAHNK</sequence>
<protein>
    <submittedName>
        <fullName evidence="1">Uncharacterized protein</fullName>
    </submittedName>
</protein>